<evidence type="ECO:0000313" key="3">
    <source>
        <dbReference type="Proteomes" id="UP001360953"/>
    </source>
</evidence>
<accession>A0ABR1L6P8</accession>
<feature type="region of interest" description="Disordered" evidence="1">
    <location>
        <begin position="37"/>
        <end position="92"/>
    </location>
</feature>
<organism evidence="2 3">
    <name type="scientific">Phyllosticta citribraziliensis</name>
    <dbReference type="NCBI Taxonomy" id="989973"/>
    <lineage>
        <taxon>Eukaryota</taxon>
        <taxon>Fungi</taxon>
        <taxon>Dikarya</taxon>
        <taxon>Ascomycota</taxon>
        <taxon>Pezizomycotina</taxon>
        <taxon>Dothideomycetes</taxon>
        <taxon>Dothideomycetes incertae sedis</taxon>
        <taxon>Botryosphaeriales</taxon>
        <taxon>Phyllostictaceae</taxon>
        <taxon>Phyllosticta</taxon>
    </lineage>
</organism>
<proteinExistence type="predicted"/>
<dbReference type="EMBL" id="JBBPEH010000014">
    <property type="protein sequence ID" value="KAK7530343.1"/>
    <property type="molecule type" value="Genomic_DNA"/>
</dbReference>
<dbReference type="Proteomes" id="UP001360953">
    <property type="component" value="Unassembled WGS sequence"/>
</dbReference>
<protein>
    <submittedName>
        <fullName evidence="2">Uncharacterized protein</fullName>
    </submittedName>
</protein>
<evidence type="ECO:0000313" key="2">
    <source>
        <dbReference type="EMBL" id="KAK7530343.1"/>
    </source>
</evidence>
<keyword evidence="3" id="KW-1185">Reference proteome</keyword>
<dbReference type="RefSeq" id="XP_066650582.1">
    <property type="nucleotide sequence ID" value="XM_066794110.1"/>
</dbReference>
<evidence type="ECO:0000256" key="1">
    <source>
        <dbReference type="SAM" id="MobiDB-lite"/>
    </source>
</evidence>
<reference evidence="2 3" key="1">
    <citation type="submission" date="2024-04" db="EMBL/GenBank/DDBJ databases">
        <title>Phyllosticta paracitricarpa is synonymous to the EU quarantine fungus P. citricarpa based on phylogenomic analyses.</title>
        <authorList>
            <consortium name="Lawrence Berkeley National Laboratory"/>
            <person name="Van ingen-buijs V.A."/>
            <person name="Van westerhoven A.C."/>
            <person name="Haridas S."/>
            <person name="Skiadas P."/>
            <person name="Martin F."/>
            <person name="Groenewald J.Z."/>
            <person name="Crous P.W."/>
            <person name="Seidl M.F."/>
        </authorList>
    </citation>
    <scope>NUCLEOTIDE SEQUENCE [LARGE SCALE GENOMIC DNA]</scope>
    <source>
        <strain evidence="2 3">CPC 17464</strain>
    </source>
</reference>
<name>A0ABR1L6P8_9PEZI</name>
<comment type="caution">
    <text evidence="2">The sequence shown here is derived from an EMBL/GenBank/DDBJ whole genome shotgun (WGS) entry which is preliminary data.</text>
</comment>
<sequence>MQPRSFTPRLVKYVGLSHHDAYRSEQRTLLVNDRLKHHTVSKPKATAQRSKESEVKRNNVYARNQQARKRTPLDAYSSVHQPPRSMHDKKEAPSAITTARRDGKQGQVLPGAFENNAPFSLVSYGKHCLYTHILRVATTKQPPKSSCPALRQCARKTRFHLLAPVASATIPLHFTSRPDPLLSQRLSRASITSPSSVPSKKECFRYLSAPLTQCSAAESRRGLRMGNPLIYLPNPN</sequence>
<gene>
    <name evidence="2" type="ORF">J3D65DRAFT_153352</name>
</gene>
<dbReference type="GeneID" id="92027016"/>